<keyword evidence="1 3" id="KW-0238">DNA-binding</keyword>
<sequence>SLNFSFYSTRKNTSSSLIINQSSIIMTIIMPYLTSEHYAPYQISDYRNENHEKFSQIVSKIVSSYIDDATLLKIKQHTTLSLYDLLTPLENHRTSKIPRPQNSFVIYRRNLQAKMALSQAANSSFDRLDKISKVAGNRWKNETKEIKELFAFLADCAKKVHNCIFPGYVYNPKRYPTIKIPMKSPSSDNPYVHQQTSSYITTNYNSFTSSQFNNLPLTLEITPNFMNSYDDKICKILNKNTQHFL</sequence>
<accession>R9RFH6</accession>
<proteinExistence type="predicted"/>
<feature type="non-terminal residue" evidence="5">
    <location>
        <position position="1"/>
    </location>
</feature>
<reference evidence="5" key="1">
    <citation type="journal article" date="2014" name="New Phytol.">
        <title>Extreme diversification of the mating type-high-mobility group (MATA-HMG) gene family in a plant-associated arbuscular mycorrhizal fungus.</title>
        <authorList>
            <person name="Riley R."/>
            <person name="Charron P."/>
            <person name="Idnurm A."/>
            <person name="Farinelli L."/>
            <person name="Dalpe Y."/>
            <person name="Martin F."/>
            <person name="Corradi N."/>
        </authorList>
    </citation>
    <scope>NUCLEOTIDE SEQUENCE</scope>
</reference>
<evidence type="ECO:0000256" key="1">
    <source>
        <dbReference type="ARBA" id="ARBA00023125"/>
    </source>
</evidence>
<dbReference type="AlphaFoldDB" id="R9RFH6"/>
<feature type="DNA-binding region" description="HMG box" evidence="3">
    <location>
        <begin position="97"/>
        <end position="169"/>
    </location>
</feature>
<dbReference type="InterPro" id="IPR009071">
    <property type="entry name" value="HMG_box_dom"/>
</dbReference>
<dbReference type="EMBL" id="KC785098">
    <property type="protein sequence ID" value="AGM48256.1"/>
    <property type="molecule type" value="Genomic_DNA"/>
</dbReference>
<dbReference type="VEuPathDB" id="FungiDB:FUN_001132"/>
<dbReference type="InterPro" id="IPR036910">
    <property type="entry name" value="HMG_box_dom_sf"/>
</dbReference>
<dbReference type="Gene3D" id="1.10.30.10">
    <property type="entry name" value="High mobility group box domain"/>
    <property type="match status" value="1"/>
</dbReference>
<dbReference type="SMART" id="SM00398">
    <property type="entry name" value="HMG"/>
    <property type="match status" value="1"/>
</dbReference>
<feature type="domain" description="HMG box" evidence="4">
    <location>
        <begin position="97"/>
        <end position="169"/>
    </location>
</feature>
<dbReference type="PANTHER" id="PTHR10270">
    <property type="entry name" value="SOX TRANSCRIPTION FACTOR"/>
    <property type="match status" value="1"/>
</dbReference>
<dbReference type="GO" id="GO:0005634">
    <property type="term" value="C:nucleus"/>
    <property type="evidence" value="ECO:0007669"/>
    <property type="project" value="UniProtKB-UniRule"/>
</dbReference>
<dbReference type="CDD" id="cd01389">
    <property type="entry name" value="HMG-box_ROX1-like"/>
    <property type="match status" value="1"/>
</dbReference>
<dbReference type="GO" id="GO:0001228">
    <property type="term" value="F:DNA-binding transcription activator activity, RNA polymerase II-specific"/>
    <property type="evidence" value="ECO:0007669"/>
    <property type="project" value="TreeGrafter"/>
</dbReference>
<keyword evidence="2" id="KW-0804">Transcription</keyword>
<dbReference type="VEuPathDB" id="FungiDB:RhiirA1_410222"/>
<protein>
    <submittedName>
        <fullName evidence="5">MATA_HMG</fullName>
    </submittedName>
</protein>
<name>R9RFH6_9GLOM</name>
<dbReference type="VEuPathDB" id="FungiDB:RhiirFUN_026898"/>
<dbReference type="Pfam" id="PF00505">
    <property type="entry name" value="HMG_box"/>
    <property type="match status" value="1"/>
</dbReference>
<organism evidence="5">
    <name type="scientific">Rhizophagus irregularis</name>
    <dbReference type="NCBI Taxonomy" id="588596"/>
    <lineage>
        <taxon>Eukaryota</taxon>
        <taxon>Fungi</taxon>
        <taxon>Fungi incertae sedis</taxon>
        <taxon>Mucoromycota</taxon>
        <taxon>Glomeromycotina</taxon>
        <taxon>Glomeromycetes</taxon>
        <taxon>Glomerales</taxon>
        <taxon>Glomeraceae</taxon>
        <taxon>Rhizophagus</taxon>
    </lineage>
</organism>
<dbReference type="PANTHER" id="PTHR10270:SF161">
    <property type="entry name" value="SEX-DETERMINING REGION Y PROTEIN"/>
    <property type="match status" value="1"/>
</dbReference>
<dbReference type="PROSITE" id="PS50118">
    <property type="entry name" value="HMG_BOX_2"/>
    <property type="match status" value="1"/>
</dbReference>
<gene>
    <name evidence="5" type="primary">HMG13</name>
</gene>
<dbReference type="SUPFAM" id="SSF47095">
    <property type="entry name" value="HMG-box"/>
    <property type="match status" value="1"/>
</dbReference>
<evidence type="ECO:0000259" key="4">
    <source>
        <dbReference type="PROSITE" id="PS50118"/>
    </source>
</evidence>
<evidence type="ECO:0000256" key="2">
    <source>
        <dbReference type="ARBA" id="ARBA00023163"/>
    </source>
</evidence>
<evidence type="ECO:0000256" key="3">
    <source>
        <dbReference type="PROSITE-ProRule" id="PRU00267"/>
    </source>
</evidence>
<keyword evidence="3" id="KW-0539">Nucleus</keyword>
<dbReference type="InterPro" id="IPR050140">
    <property type="entry name" value="SRY-related_HMG-box_TF-like"/>
</dbReference>
<evidence type="ECO:0000313" key="5">
    <source>
        <dbReference type="EMBL" id="AGM48256.1"/>
    </source>
</evidence>
<dbReference type="GO" id="GO:0000978">
    <property type="term" value="F:RNA polymerase II cis-regulatory region sequence-specific DNA binding"/>
    <property type="evidence" value="ECO:0007669"/>
    <property type="project" value="TreeGrafter"/>
</dbReference>
<dbReference type="GO" id="GO:0030154">
    <property type="term" value="P:cell differentiation"/>
    <property type="evidence" value="ECO:0007669"/>
    <property type="project" value="TreeGrafter"/>
</dbReference>